<organism evidence="3 4">
    <name type="scientific">Limnohabitans planktonicus II-D5</name>
    <dbReference type="NCBI Taxonomy" id="1293045"/>
    <lineage>
        <taxon>Bacteria</taxon>
        <taxon>Pseudomonadati</taxon>
        <taxon>Pseudomonadota</taxon>
        <taxon>Betaproteobacteria</taxon>
        <taxon>Burkholderiales</taxon>
        <taxon>Comamonadaceae</taxon>
        <taxon>Limnohabitans</taxon>
    </lineage>
</organism>
<dbReference type="PANTHER" id="PTHR42928:SF5">
    <property type="entry name" value="BLR1237 PROTEIN"/>
    <property type="match status" value="1"/>
</dbReference>
<dbReference type="InterPro" id="IPR005064">
    <property type="entry name" value="BUG"/>
</dbReference>
<evidence type="ECO:0000313" key="3">
    <source>
        <dbReference type="EMBL" id="PVE42586.1"/>
    </source>
</evidence>
<reference evidence="3" key="1">
    <citation type="submission" date="2017-04" db="EMBL/GenBank/DDBJ databases">
        <title>Unexpected and diverse lifestyles within the genus Limnohabitans.</title>
        <authorList>
            <person name="Kasalicky V."/>
            <person name="Mehrshad M."/>
            <person name="Andrei S.-A."/>
            <person name="Salcher M."/>
            <person name="Kratochvilova H."/>
            <person name="Simek K."/>
            <person name="Ghai R."/>
        </authorList>
    </citation>
    <scope>NUCLEOTIDE SEQUENCE [LARGE SCALE GENOMIC DNA]</scope>
    <source>
        <strain evidence="3">II-D5</strain>
    </source>
</reference>
<dbReference type="PIRSF" id="PIRSF017082">
    <property type="entry name" value="YflP"/>
    <property type="match status" value="1"/>
</dbReference>
<comment type="caution">
    <text evidence="3">The sequence shown here is derived from an EMBL/GenBank/DDBJ whole genome shotgun (WGS) entry which is preliminary data.</text>
</comment>
<dbReference type="EMBL" id="LFYT02000013">
    <property type="protein sequence ID" value="PVE42586.1"/>
    <property type="molecule type" value="Genomic_DNA"/>
</dbReference>
<feature type="signal peptide" evidence="2">
    <location>
        <begin position="1"/>
        <end position="22"/>
    </location>
</feature>
<evidence type="ECO:0008006" key="5">
    <source>
        <dbReference type="Google" id="ProtNLM"/>
    </source>
</evidence>
<evidence type="ECO:0000313" key="4">
    <source>
        <dbReference type="Proteomes" id="UP000037507"/>
    </source>
</evidence>
<dbReference type="RefSeq" id="WP_053176834.1">
    <property type="nucleotide sequence ID" value="NZ_LFYT02000013.1"/>
</dbReference>
<keyword evidence="4" id="KW-1185">Reference proteome</keyword>
<comment type="similarity">
    <text evidence="1">Belongs to the UPF0065 (bug) family.</text>
</comment>
<dbReference type="PANTHER" id="PTHR42928">
    <property type="entry name" value="TRICARBOXYLATE-BINDING PROTEIN"/>
    <property type="match status" value="1"/>
</dbReference>
<dbReference type="Proteomes" id="UP000037507">
    <property type="component" value="Unassembled WGS sequence"/>
</dbReference>
<feature type="chain" id="PRO_5015556350" description="ABC transporter substrate-binding protein" evidence="2">
    <location>
        <begin position="23"/>
        <end position="329"/>
    </location>
</feature>
<dbReference type="InterPro" id="IPR042100">
    <property type="entry name" value="Bug_dom1"/>
</dbReference>
<gene>
    <name evidence="3" type="ORF">H663_011530</name>
</gene>
<dbReference type="Gene3D" id="3.40.190.10">
    <property type="entry name" value="Periplasmic binding protein-like II"/>
    <property type="match status" value="1"/>
</dbReference>
<dbReference type="SUPFAM" id="SSF53850">
    <property type="entry name" value="Periplasmic binding protein-like II"/>
    <property type="match status" value="1"/>
</dbReference>
<sequence length="329" mass="34721">MRSKFLPVAIACALLASVNAFAQEYPVANKTITFVLPYAAGGPTDKAARDLAQAMSKAMGGHSIVIDNSAGASGSIGANKVAKASADGYTLLFTHIAQATLPTFFRNLPYNVEKDFEYIGLVSENPMNLIGRPSLPANTMGELVTWIQANKGKINIANAGPGSASHLCGMLFQSTLKVDMTSVPYKGTAPAMTDLIGGQVDLMCDQTTTTIPQIEGKKVKSFAVTTPTRLTAVALKDSPTMQEAGLKDFSVTIWQGLYAPKGTPAAVLKKLNDALKVSVKDPEFIRKQEGGGATVIMDARNDPAGHKAFIVSELAKWAPVIRAGGIYAD</sequence>
<evidence type="ECO:0000256" key="1">
    <source>
        <dbReference type="ARBA" id="ARBA00006987"/>
    </source>
</evidence>
<evidence type="ECO:0000256" key="2">
    <source>
        <dbReference type="SAM" id="SignalP"/>
    </source>
</evidence>
<name>A0A2T7UD17_9BURK</name>
<protein>
    <recommendedName>
        <fullName evidence="5">ABC transporter substrate-binding protein</fullName>
    </recommendedName>
</protein>
<keyword evidence="2" id="KW-0732">Signal</keyword>
<dbReference type="OrthoDB" id="8678477at2"/>
<dbReference type="Pfam" id="PF03401">
    <property type="entry name" value="TctC"/>
    <property type="match status" value="1"/>
</dbReference>
<accession>A0A2T7UD17</accession>
<proteinExistence type="inferred from homology"/>
<dbReference type="AlphaFoldDB" id="A0A2T7UD17"/>
<dbReference type="Gene3D" id="3.40.190.150">
    <property type="entry name" value="Bordetella uptake gene, domain 1"/>
    <property type="match status" value="1"/>
</dbReference>
<dbReference type="STRING" id="1293045.H663_15825"/>